<keyword evidence="1" id="KW-0472">Membrane</keyword>
<dbReference type="AlphaFoldDB" id="A0A4R0R598"/>
<keyword evidence="1" id="KW-0812">Transmembrane</keyword>
<reference evidence="2 3" key="1">
    <citation type="submission" date="2018-11" db="EMBL/GenBank/DDBJ databases">
        <title>Genome assembly of Steccherinum ochraceum LE-BIN_3174, the white-rot fungus of the Steccherinaceae family (The Residual Polyporoid clade, Polyporales, Basidiomycota).</title>
        <authorList>
            <person name="Fedorova T.V."/>
            <person name="Glazunova O.A."/>
            <person name="Landesman E.O."/>
            <person name="Moiseenko K.V."/>
            <person name="Psurtseva N.V."/>
            <person name="Savinova O.S."/>
            <person name="Shakhova N.V."/>
            <person name="Tyazhelova T.V."/>
            <person name="Vasina D.V."/>
        </authorList>
    </citation>
    <scope>NUCLEOTIDE SEQUENCE [LARGE SCALE GENOMIC DNA]</scope>
    <source>
        <strain evidence="2 3">LE-BIN_3174</strain>
    </source>
</reference>
<keyword evidence="3" id="KW-1185">Reference proteome</keyword>
<feature type="transmembrane region" description="Helical" evidence="1">
    <location>
        <begin position="251"/>
        <end position="273"/>
    </location>
</feature>
<evidence type="ECO:0000256" key="1">
    <source>
        <dbReference type="SAM" id="Phobius"/>
    </source>
</evidence>
<name>A0A4R0R598_9APHY</name>
<feature type="transmembrane region" description="Helical" evidence="1">
    <location>
        <begin position="162"/>
        <end position="187"/>
    </location>
</feature>
<evidence type="ECO:0000313" key="2">
    <source>
        <dbReference type="EMBL" id="TCD61476.1"/>
    </source>
</evidence>
<protein>
    <submittedName>
        <fullName evidence="2">Uncharacterized protein</fullName>
    </submittedName>
</protein>
<feature type="transmembrane region" description="Helical" evidence="1">
    <location>
        <begin position="12"/>
        <end position="36"/>
    </location>
</feature>
<organism evidence="2 3">
    <name type="scientific">Steccherinum ochraceum</name>
    <dbReference type="NCBI Taxonomy" id="92696"/>
    <lineage>
        <taxon>Eukaryota</taxon>
        <taxon>Fungi</taxon>
        <taxon>Dikarya</taxon>
        <taxon>Basidiomycota</taxon>
        <taxon>Agaricomycotina</taxon>
        <taxon>Agaricomycetes</taxon>
        <taxon>Polyporales</taxon>
        <taxon>Steccherinaceae</taxon>
        <taxon>Steccherinum</taxon>
    </lineage>
</organism>
<evidence type="ECO:0000313" key="3">
    <source>
        <dbReference type="Proteomes" id="UP000292702"/>
    </source>
</evidence>
<keyword evidence="1" id="KW-1133">Transmembrane helix</keyword>
<dbReference type="EMBL" id="RWJN01000463">
    <property type="protein sequence ID" value="TCD61476.1"/>
    <property type="molecule type" value="Genomic_DNA"/>
</dbReference>
<feature type="transmembrane region" description="Helical" evidence="1">
    <location>
        <begin position="208"/>
        <end position="231"/>
    </location>
</feature>
<proteinExistence type="predicted"/>
<sequence length="362" mass="40383">MSAATLQNLEISAIVIASLSGLFGVYFVLFILAVWSTYRKINVASKRLRWVTIILFLDLLAHFITRSLGFARARLQDDSDHELLRWDIPLTVVGNVTTTFAGLVSDSLLVWRFHVIFDRKPWTLYIPGVAVVMNAFLCWSADAQHLEIYFNRPFYENTLLPVTLNITVAWGWFMFFNNTVLTGGILAKIMWINRRYGHVQGKATSGSLSYATVLRAIIESATVTWIGLLIYEIASLAPEGHVTTNLDVGYVMLDIIPIFFGISQALITARLGLSSHEHQHQRSSPSQTIALSNSSSSYQYQKRYSKPLDSLPMVKMTSSGLTGSGTDEGYAYEGETAVLGNQYAEPNHPYKWNPSEGVVVAV</sequence>
<feature type="transmembrane region" description="Helical" evidence="1">
    <location>
        <begin position="48"/>
        <end position="68"/>
    </location>
</feature>
<gene>
    <name evidence="2" type="ORF">EIP91_008393</name>
</gene>
<dbReference type="OrthoDB" id="3240386at2759"/>
<dbReference type="Proteomes" id="UP000292702">
    <property type="component" value="Unassembled WGS sequence"/>
</dbReference>
<comment type="caution">
    <text evidence="2">The sequence shown here is derived from an EMBL/GenBank/DDBJ whole genome shotgun (WGS) entry which is preliminary data.</text>
</comment>
<accession>A0A4R0R598</accession>
<feature type="transmembrane region" description="Helical" evidence="1">
    <location>
        <begin position="88"/>
        <end position="110"/>
    </location>
</feature>
<feature type="transmembrane region" description="Helical" evidence="1">
    <location>
        <begin position="122"/>
        <end position="142"/>
    </location>
</feature>